<sequence>MELIKMYNAQRQLDEHIEKEHPRQPGEERMTMKIIALFVEASELANEIRAFKYWSTKDPSDKPVILDEIADVISFLLSIGNDNNWTDILLYHEIRHMENEDVFENDVNYMTALMFMTISEFAAGSLKQEYNMVFAVVVKFAFLLGFTWEEIEAAYFKKNQINHIRQENSY</sequence>
<protein>
    <recommendedName>
        <fullName evidence="3">dUTPase</fullName>
    </recommendedName>
</protein>
<dbReference type="EMBL" id="JXRQ01000024">
    <property type="protein sequence ID" value="KIL46963.1"/>
    <property type="molecule type" value="Genomic_DNA"/>
</dbReference>
<dbReference type="InterPro" id="IPR014871">
    <property type="entry name" value="dUTPase/dCTP_pyrophosphatase"/>
</dbReference>
<dbReference type="PIRSF" id="PIRSF030140">
    <property type="entry name" value="UCP030140"/>
    <property type="match status" value="1"/>
</dbReference>
<keyword evidence="2" id="KW-1185">Reference proteome</keyword>
<dbReference type="Gene3D" id="1.10.4010.10">
    <property type="entry name" value="Type II deoxyuridine triphosphatase"/>
    <property type="match status" value="1"/>
</dbReference>
<dbReference type="CDD" id="cd11527">
    <property type="entry name" value="NTP-PPase_dUTPase"/>
    <property type="match status" value="1"/>
</dbReference>
<evidence type="ECO:0000313" key="2">
    <source>
        <dbReference type="Proteomes" id="UP000031950"/>
    </source>
</evidence>
<evidence type="ECO:0000313" key="1">
    <source>
        <dbReference type="EMBL" id="KIL46963.1"/>
    </source>
</evidence>
<dbReference type="AlphaFoldDB" id="A0A0C2VSL0"/>
<dbReference type="OrthoDB" id="5506143at2"/>
<dbReference type="STRING" id="135826.KP77_25320"/>
<proteinExistence type="predicted"/>
<accession>A0A0C2VSL0</accession>
<name>A0A0C2VSL0_9BACL</name>
<gene>
    <name evidence="1" type="ORF">KP77_25320</name>
</gene>
<reference evidence="1 2" key="1">
    <citation type="submission" date="2015-01" db="EMBL/GenBank/DDBJ databases">
        <title>Genome sequence of Jeotgalibacillus alimentarius.</title>
        <authorList>
            <person name="Goh K.M."/>
            <person name="Chan K.-G."/>
            <person name="Yaakop A.S."/>
            <person name="Ee R."/>
            <person name="Gan H.M."/>
            <person name="Chan C.S."/>
        </authorList>
    </citation>
    <scope>NUCLEOTIDE SEQUENCE [LARGE SCALE GENOMIC DNA]</scope>
    <source>
        <strain evidence="1 2">YKJ-13</strain>
    </source>
</reference>
<dbReference type="InterPro" id="IPR016947">
    <property type="entry name" value="UCP030140"/>
</dbReference>
<dbReference type="Pfam" id="PF08761">
    <property type="entry name" value="dUTPase_2"/>
    <property type="match status" value="1"/>
</dbReference>
<evidence type="ECO:0008006" key="3">
    <source>
        <dbReference type="Google" id="ProtNLM"/>
    </source>
</evidence>
<organism evidence="1 2">
    <name type="scientific">Jeotgalibacillus alimentarius</name>
    <dbReference type="NCBI Taxonomy" id="135826"/>
    <lineage>
        <taxon>Bacteria</taxon>
        <taxon>Bacillati</taxon>
        <taxon>Bacillota</taxon>
        <taxon>Bacilli</taxon>
        <taxon>Bacillales</taxon>
        <taxon>Caryophanaceae</taxon>
        <taxon>Jeotgalibacillus</taxon>
    </lineage>
</organism>
<dbReference type="RefSeq" id="WP_041123070.1">
    <property type="nucleotide sequence ID" value="NZ_JXRQ01000024.1"/>
</dbReference>
<dbReference type="SUPFAM" id="SSF101386">
    <property type="entry name" value="all-alpha NTP pyrophosphatases"/>
    <property type="match status" value="1"/>
</dbReference>
<dbReference type="Proteomes" id="UP000031950">
    <property type="component" value="Unassembled WGS sequence"/>
</dbReference>
<dbReference type="PATRIC" id="fig|135826.4.peg.2521"/>
<comment type="caution">
    <text evidence="1">The sequence shown here is derived from an EMBL/GenBank/DDBJ whole genome shotgun (WGS) entry which is preliminary data.</text>
</comment>